<feature type="transmembrane region" description="Helical" evidence="1">
    <location>
        <begin position="128"/>
        <end position="148"/>
    </location>
</feature>
<evidence type="ECO:0000313" key="3">
    <source>
        <dbReference type="Proteomes" id="UP001157733"/>
    </source>
</evidence>
<gene>
    <name evidence="2" type="ORF">NSPWAT_0402</name>
</gene>
<keyword evidence="1" id="KW-0812">Transmembrane</keyword>
<feature type="transmembrane region" description="Helical" evidence="1">
    <location>
        <begin position="239"/>
        <end position="259"/>
    </location>
</feature>
<feature type="transmembrane region" description="Helical" evidence="1">
    <location>
        <begin position="87"/>
        <end position="107"/>
    </location>
</feature>
<dbReference type="RefSeq" id="WP_282010212.1">
    <property type="nucleotide sequence ID" value="NZ_OX336137.1"/>
</dbReference>
<dbReference type="Proteomes" id="UP001157733">
    <property type="component" value="Chromosome"/>
</dbReference>
<feature type="transmembrane region" description="Helical" evidence="1">
    <location>
        <begin position="6"/>
        <end position="30"/>
    </location>
</feature>
<keyword evidence="3" id="KW-1185">Reference proteome</keyword>
<feature type="transmembrane region" description="Helical" evidence="1">
    <location>
        <begin position="168"/>
        <end position="189"/>
    </location>
</feature>
<evidence type="ECO:0000313" key="2">
    <source>
        <dbReference type="EMBL" id="CAI2717261.1"/>
    </source>
</evidence>
<reference evidence="2 3" key="1">
    <citation type="submission" date="2022-09" db="EMBL/GenBank/DDBJ databases">
        <authorList>
            <person name="Kop L."/>
        </authorList>
    </citation>
    <scope>NUCLEOTIDE SEQUENCE [LARGE SCALE GENOMIC DNA]</scope>
    <source>
        <strain evidence="2 3">347</strain>
    </source>
</reference>
<accession>A0ABN8VVK8</accession>
<evidence type="ECO:0000256" key="1">
    <source>
        <dbReference type="SAM" id="Phobius"/>
    </source>
</evidence>
<keyword evidence="1" id="KW-1133">Transmembrane helix</keyword>
<dbReference type="PANTHER" id="PTHR39419:SF1">
    <property type="entry name" value="SLL0814 PROTEIN"/>
    <property type="match status" value="1"/>
</dbReference>
<proteinExistence type="predicted"/>
<sequence>MEFLNLLIGTVLLRPYVFVFLAIYLTLAVWHLGAKRAVLFTVIAYGIAFLSEYSSTRNGFPYGYYSYIDTTRGQELWIANVPFMDSLSYSFLTYVAYTMALFLWAPLKRNGWDIRFGDTSKVRHSMKVVLSGAILFMLMDVVIDPIAFRGDRWFLGKIYTYQEEGEYFNIPLTNFGGWMITGAAILFTFTRVNRWLERRPGFRDAGQREVPYQALLGPALYFGVLLFNLAVTFYIGEMMLGLCGTVLTLAVLAVLVARVRRPGWFPVKRSPVIGE</sequence>
<feature type="transmembrane region" description="Helical" evidence="1">
    <location>
        <begin position="210"/>
        <end position="233"/>
    </location>
</feature>
<feature type="transmembrane region" description="Helical" evidence="1">
    <location>
        <begin position="37"/>
        <end position="55"/>
    </location>
</feature>
<name>A0ABN8VVK8_9BACT</name>
<dbReference type="Pfam" id="PF04240">
    <property type="entry name" value="Caroten_synth"/>
    <property type="match status" value="1"/>
</dbReference>
<protein>
    <recommendedName>
        <fullName evidence="4">Carotenoid biosynthesis protein</fullName>
    </recommendedName>
</protein>
<dbReference type="EMBL" id="OX336137">
    <property type="protein sequence ID" value="CAI2717261.1"/>
    <property type="molecule type" value="Genomic_DNA"/>
</dbReference>
<dbReference type="PANTHER" id="PTHR39419">
    <property type="entry name" value="SLL0814 PROTEIN"/>
    <property type="match status" value="1"/>
</dbReference>
<evidence type="ECO:0008006" key="4">
    <source>
        <dbReference type="Google" id="ProtNLM"/>
    </source>
</evidence>
<organism evidence="2 3">
    <name type="scientific">Nitrospina watsonii</name>
    <dbReference type="NCBI Taxonomy" id="1323948"/>
    <lineage>
        <taxon>Bacteria</taxon>
        <taxon>Pseudomonadati</taxon>
        <taxon>Nitrospinota/Tectimicrobiota group</taxon>
        <taxon>Nitrospinota</taxon>
        <taxon>Nitrospinia</taxon>
        <taxon>Nitrospinales</taxon>
        <taxon>Nitrospinaceae</taxon>
        <taxon>Nitrospina</taxon>
    </lineage>
</organism>
<keyword evidence="1" id="KW-0472">Membrane</keyword>
<dbReference type="InterPro" id="IPR007354">
    <property type="entry name" value="CruF-like"/>
</dbReference>